<protein>
    <submittedName>
        <fullName evidence="3">Serine hydrolase</fullName>
    </submittedName>
</protein>
<dbReference type="Gene3D" id="1.25.40.10">
    <property type="entry name" value="Tetratricopeptide repeat domain"/>
    <property type="match status" value="1"/>
</dbReference>
<dbReference type="InterPro" id="IPR050491">
    <property type="entry name" value="AmpC-like"/>
</dbReference>
<dbReference type="Proteomes" id="UP001207742">
    <property type="component" value="Unassembled WGS sequence"/>
</dbReference>
<dbReference type="InterPro" id="IPR011990">
    <property type="entry name" value="TPR-like_helical_dom_sf"/>
</dbReference>
<reference evidence="3 4" key="1">
    <citation type="submission" date="2022-10" db="EMBL/GenBank/DDBJ databases">
        <title>Chitinophaga nivalis PC15 sp. nov., isolated from Pyeongchang county, South Korea.</title>
        <authorList>
            <person name="Trinh H.N."/>
        </authorList>
    </citation>
    <scope>NUCLEOTIDE SEQUENCE [LARGE SCALE GENOMIC DNA]</scope>
    <source>
        <strain evidence="3 4">PC14</strain>
    </source>
</reference>
<dbReference type="RefSeq" id="WP_264729748.1">
    <property type="nucleotide sequence ID" value="NZ_JAPDNR010000001.1"/>
</dbReference>
<dbReference type="SUPFAM" id="SSF48452">
    <property type="entry name" value="TPR-like"/>
    <property type="match status" value="1"/>
</dbReference>
<dbReference type="SMART" id="SM00606">
    <property type="entry name" value="CBD_IV"/>
    <property type="match status" value="1"/>
</dbReference>
<dbReference type="InterPro" id="IPR005084">
    <property type="entry name" value="CBM6"/>
</dbReference>
<dbReference type="EMBL" id="JAPDNS010000001">
    <property type="protein sequence ID" value="MCW3484229.1"/>
    <property type="molecule type" value="Genomic_DNA"/>
</dbReference>
<dbReference type="PANTHER" id="PTHR46825">
    <property type="entry name" value="D-ALANYL-D-ALANINE-CARBOXYPEPTIDASE/ENDOPEPTIDASE AMPH"/>
    <property type="match status" value="1"/>
</dbReference>
<dbReference type="InterPro" id="IPR006584">
    <property type="entry name" value="Cellulose-bd_IV"/>
</dbReference>
<evidence type="ECO:0000256" key="1">
    <source>
        <dbReference type="ARBA" id="ARBA00022729"/>
    </source>
</evidence>
<evidence type="ECO:0000259" key="2">
    <source>
        <dbReference type="PROSITE" id="PS51175"/>
    </source>
</evidence>
<accession>A0ABT3IJV5</accession>
<dbReference type="Gene3D" id="3.40.710.10">
    <property type="entry name" value="DD-peptidase/beta-lactamase superfamily"/>
    <property type="match status" value="1"/>
</dbReference>
<dbReference type="SUPFAM" id="SSF56601">
    <property type="entry name" value="beta-lactamase/transpeptidase-like"/>
    <property type="match status" value="1"/>
</dbReference>
<dbReference type="Gene3D" id="2.60.120.260">
    <property type="entry name" value="Galactose-binding domain-like"/>
    <property type="match status" value="1"/>
</dbReference>
<dbReference type="Pfam" id="PF00144">
    <property type="entry name" value="Beta-lactamase"/>
    <property type="match status" value="1"/>
</dbReference>
<dbReference type="InterPro" id="IPR008979">
    <property type="entry name" value="Galactose-bd-like_sf"/>
</dbReference>
<keyword evidence="3" id="KW-0378">Hydrolase</keyword>
<organism evidence="3 4">
    <name type="scientific">Chitinophaga nivalis</name>
    <dbReference type="NCBI Taxonomy" id="2991709"/>
    <lineage>
        <taxon>Bacteria</taxon>
        <taxon>Pseudomonadati</taxon>
        <taxon>Bacteroidota</taxon>
        <taxon>Chitinophagia</taxon>
        <taxon>Chitinophagales</taxon>
        <taxon>Chitinophagaceae</taxon>
        <taxon>Chitinophaga</taxon>
    </lineage>
</organism>
<keyword evidence="4" id="KW-1185">Reference proteome</keyword>
<gene>
    <name evidence="3" type="ORF">OL497_10015</name>
</gene>
<feature type="domain" description="CBM6" evidence="2">
    <location>
        <begin position="513"/>
        <end position="634"/>
    </location>
</feature>
<sequence length="646" mass="71754">MPIRLNRHVGLYCLSSLLTGITLPLAAQQQPYFEAAGRKINSKAFDEAIEKMMEISNVPGVSLAIIDNNRVAYYSGYGYRKLSEKTRVDSNTVFEAASLSKSFLVYAAFKLVEAGKLDLDKPMYEYRDPGAPLNKDPRYKLITPRMILSHCSGIENWQRYNNPDVLEIVSEPGKQFVYSGTGYNLLADVMTTILGEPYEAYIKRLVIDPLGLKNTFLRFTSGNVNGFYKETPADFAVGHDSFGKDLGKWKNREAVPASGNNVTAADYATLLISLFDRQHFTDATTATLLRPVIRLGETADYSGYYGTGFEIHYVPGDTIIAHGGDNTGFKNQVFYSITQKRGFVLLTNSERGKLLSTAISALSVDLPIRELCRKNFIDQYPSPAIDLFNVYRKDGKAPMLAALQQVKAKQGLDSNTLCALGMELVEKDIDLSRQLFEEEIRRQPTSATAYGFLAEVCFKQKQYDSSLAYYTKARTMHFKWWNIDNKLTQCEDKIKEQNRRPSLLATIDGAASSRVLANDYNAMQGVESGPIPDSGTNYTVTYVNTGSWLDYKVSVDKPGTYQVAFRVASKKGGNKLLLQSDGKVLASIAVASTTEWRNWNTLTAQVQLPPGKQLLRLTASGDGGGFIVSWIRFSPVDTSTAQTATK</sequence>
<dbReference type="SUPFAM" id="SSF49785">
    <property type="entry name" value="Galactose-binding domain-like"/>
    <property type="match status" value="1"/>
</dbReference>
<comment type="caution">
    <text evidence="3">The sequence shown here is derived from an EMBL/GenBank/DDBJ whole genome shotgun (WGS) entry which is preliminary data.</text>
</comment>
<evidence type="ECO:0000313" key="4">
    <source>
        <dbReference type="Proteomes" id="UP001207742"/>
    </source>
</evidence>
<name>A0ABT3IJV5_9BACT</name>
<dbReference type="CDD" id="cd04080">
    <property type="entry name" value="CBM6_cellulase-like"/>
    <property type="match status" value="1"/>
</dbReference>
<evidence type="ECO:0000313" key="3">
    <source>
        <dbReference type="EMBL" id="MCW3484229.1"/>
    </source>
</evidence>
<dbReference type="Pfam" id="PF03422">
    <property type="entry name" value="CBM_6"/>
    <property type="match status" value="1"/>
</dbReference>
<dbReference type="PROSITE" id="PS51175">
    <property type="entry name" value="CBM6"/>
    <property type="match status" value="1"/>
</dbReference>
<keyword evidence="1" id="KW-0732">Signal</keyword>
<dbReference type="PANTHER" id="PTHR46825:SF9">
    <property type="entry name" value="BETA-LACTAMASE-RELATED DOMAIN-CONTAINING PROTEIN"/>
    <property type="match status" value="1"/>
</dbReference>
<dbReference type="InterPro" id="IPR012338">
    <property type="entry name" value="Beta-lactam/transpept-like"/>
</dbReference>
<dbReference type="InterPro" id="IPR001466">
    <property type="entry name" value="Beta-lactam-related"/>
</dbReference>
<dbReference type="GO" id="GO:0016787">
    <property type="term" value="F:hydrolase activity"/>
    <property type="evidence" value="ECO:0007669"/>
    <property type="project" value="UniProtKB-KW"/>
</dbReference>
<proteinExistence type="predicted"/>